<dbReference type="Proteomes" id="UP000324222">
    <property type="component" value="Unassembled WGS sequence"/>
</dbReference>
<name>A0A5B7EMX8_PORTR</name>
<organism evidence="1 2">
    <name type="scientific">Portunus trituberculatus</name>
    <name type="common">Swimming crab</name>
    <name type="synonym">Neptunus trituberculatus</name>
    <dbReference type="NCBI Taxonomy" id="210409"/>
    <lineage>
        <taxon>Eukaryota</taxon>
        <taxon>Metazoa</taxon>
        <taxon>Ecdysozoa</taxon>
        <taxon>Arthropoda</taxon>
        <taxon>Crustacea</taxon>
        <taxon>Multicrustacea</taxon>
        <taxon>Malacostraca</taxon>
        <taxon>Eumalacostraca</taxon>
        <taxon>Eucarida</taxon>
        <taxon>Decapoda</taxon>
        <taxon>Pleocyemata</taxon>
        <taxon>Brachyura</taxon>
        <taxon>Eubrachyura</taxon>
        <taxon>Portunoidea</taxon>
        <taxon>Portunidae</taxon>
        <taxon>Portuninae</taxon>
        <taxon>Portunus</taxon>
    </lineage>
</organism>
<comment type="caution">
    <text evidence="1">The sequence shown here is derived from an EMBL/GenBank/DDBJ whole genome shotgun (WGS) entry which is preliminary data.</text>
</comment>
<protein>
    <submittedName>
        <fullName evidence="1">Uncharacterized protein</fullName>
    </submittedName>
</protein>
<dbReference type="AlphaFoldDB" id="A0A5B7EMX8"/>
<keyword evidence="2" id="KW-1185">Reference proteome</keyword>
<reference evidence="1 2" key="1">
    <citation type="submission" date="2019-05" db="EMBL/GenBank/DDBJ databases">
        <title>Another draft genome of Portunus trituberculatus and its Hox gene families provides insights of decapod evolution.</title>
        <authorList>
            <person name="Jeong J.-H."/>
            <person name="Song I."/>
            <person name="Kim S."/>
            <person name="Choi T."/>
            <person name="Kim D."/>
            <person name="Ryu S."/>
            <person name="Kim W."/>
        </authorList>
    </citation>
    <scope>NUCLEOTIDE SEQUENCE [LARGE SCALE GENOMIC DNA]</scope>
    <source>
        <tissue evidence="1">Muscle</tissue>
    </source>
</reference>
<evidence type="ECO:0000313" key="1">
    <source>
        <dbReference type="EMBL" id="MPC34775.1"/>
    </source>
</evidence>
<gene>
    <name evidence="1" type="ORF">E2C01_028176</name>
</gene>
<accession>A0A5B7EMX8</accession>
<evidence type="ECO:0000313" key="2">
    <source>
        <dbReference type="Proteomes" id="UP000324222"/>
    </source>
</evidence>
<dbReference type="EMBL" id="VSRR010003129">
    <property type="protein sequence ID" value="MPC34775.1"/>
    <property type="molecule type" value="Genomic_DNA"/>
</dbReference>
<sequence>MPGTESMCTSSPSVPRYGMKSWPTVPLTLSPSLLVFLSPCLPAFLLTSLPCSQSSDSLPCTGRGRQATVLTLP</sequence>
<proteinExistence type="predicted"/>